<evidence type="ECO:0000313" key="7">
    <source>
        <dbReference type="Proteomes" id="UP000317169"/>
    </source>
</evidence>
<proteinExistence type="predicted"/>
<name>A0A507ZEW7_9FLAO</name>
<protein>
    <submittedName>
        <fullName evidence="6">DUF4870 domain-containing protein</fullName>
    </submittedName>
</protein>
<keyword evidence="4 5" id="KW-0472">Membrane</keyword>
<sequence>MHISQLLNLVTGFGGFIVPLVLWLLKKDEIANVDHEGKEIINFQISLLLYTIGSVILIIFLVGFVFLGFVLIVSIVTPILQAQKSKRQEQVRYPLTIRFIK</sequence>
<keyword evidence="7" id="KW-1185">Reference proteome</keyword>
<evidence type="ECO:0000256" key="5">
    <source>
        <dbReference type="SAM" id="Phobius"/>
    </source>
</evidence>
<dbReference type="EMBL" id="VIAR01000011">
    <property type="protein sequence ID" value="TQD36316.1"/>
    <property type="molecule type" value="Genomic_DNA"/>
</dbReference>
<keyword evidence="3 5" id="KW-1133">Transmembrane helix</keyword>
<dbReference type="AlphaFoldDB" id="A0A507ZEW7"/>
<feature type="transmembrane region" description="Helical" evidence="5">
    <location>
        <begin position="6"/>
        <end position="26"/>
    </location>
</feature>
<dbReference type="Pfam" id="PF09685">
    <property type="entry name" value="MamF_MmsF"/>
    <property type="match status" value="1"/>
</dbReference>
<organism evidence="6 7">
    <name type="scientific">Haloflavibacter putidus</name>
    <dbReference type="NCBI Taxonomy" id="2576776"/>
    <lineage>
        <taxon>Bacteria</taxon>
        <taxon>Pseudomonadati</taxon>
        <taxon>Bacteroidota</taxon>
        <taxon>Flavobacteriia</taxon>
        <taxon>Flavobacteriales</taxon>
        <taxon>Flavobacteriaceae</taxon>
        <taxon>Haloflavibacter</taxon>
    </lineage>
</organism>
<evidence type="ECO:0000313" key="6">
    <source>
        <dbReference type="EMBL" id="TQD36316.1"/>
    </source>
</evidence>
<evidence type="ECO:0000256" key="3">
    <source>
        <dbReference type="ARBA" id="ARBA00022989"/>
    </source>
</evidence>
<evidence type="ECO:0000256" key="2">
    <source>
        <dbReference type="ARBA" id="ARBA00022692"/>
    </source>
</evidence>
<dbReference type="InterPro" id="IPR019109">
    <property type="entry name" value="MamF_MmsF"/>
</dbReference>
<comment type="caution">
    <text evidence="6">The sequence shown here is derived from an EMBL/GenBank/DDBJ whole genome shotgun (WGS) entry which is preliminary data.</text>
</comment>
<reference evidence="6 7" key="1">
    <citation type="submission" date="2019-06" db="EMBL/GenBank/DDBJ databases">
        <title>Flavibacter putida gen. nov., sp. nov., a novel marine bacterium of the family Flavobacteriaceae isolated from coastal seawater.</title>
        <authorList>
            <person name="Feng X."/>
        </authorList>
    </citation>
    <scope>NUCLEOTIDE SEQUENCE [LARGE SCALE GENOMIC DNA]</scope>
    <source>
        <strain evidence="6 7">PLHSN227</strain>
    </source>
</reference>
<comment type="subcellular location">
    <subcellularLocation>
        <location evidence="1">Membrane</location>
        <topology evidence="1">Multi-pass membrane protein</topology>
    </subcellularLocation>
</comment>
<feature type="transmembrane region" description="Helical" evidence="5">
    <location>
        <begin position="47"/>
        <end position="80"/>
    </location>
</feature>
<dbReference type="OrthoDB" id="9808930at2"/>
<accession>A0A507ZEW7</accession>
<evidence type="ECO:0000256" key="4">
    <source>
        <dbReference type="ARBA" id="ARBA00023136"/>
    </source>
</evidence>
<keyword evidence="2 5" id="KW-0812">Transmembrane</keyword>
<evidence type="ECO:0000256" key="1">
    <source>
        <dbReference type="ARBA" id="ARBA00004141"/>
    </source>
</evidence>
<gene>
    <name evidence="6" type="ORF">FKR84_10425</name>
</gene>
<dbReference type="Proteomes" id="UP000317169">
    <property type="component" value="Unassembled WGS sequence"/>
</dbReference>